<feature type="region of interest" description="Disordered" evidence="3">
    <location>
        <begin position="1"/>
        <end position="31"/>
    </location>
</feature>
<keyword evidence="4" id="KW-1133">Transmembrane helix</keyword>
<evidence type="ECO:0008006" key="7">
    <source>
        <dbReference type="Google" id="ProtNLM"/>
    </source>
</evidence>
<gene>
    <name evidence="5" type="ORF">SLEP1_g2185</name>
</gene>
<evidence type="ECO:0000256" key="1">
    <source>
        <dbReference type="ARBA" id="ARBA00004370"/>
    </source>
</evidence>
<dbReference type="InterPro" id="IPR044839">
    <property type="entry name" value="NDR1-like"/>
</dbReference>
<comment type="caution">
    <text evidence="5">The sequence shown here is derived from an EMBL/GenBank/DDBJ whole genome shotgun (WGS) entry which is preliminary data.</text>
</comment>
<keyword evidence="2 4" id="KW-0472">Membrane</keyword>
<protein>
    <recommendedName>
        <fullName evidence="7">Late embryogenesis abundant protein LEA-2 subgroup domain-containing protein</fullName>
    </recommendedName>
</protein>
<evidence type="ECO:0000256" key="3">
    <source>
        <dbReference type="SAM" id="MobiDB-lite"/>
    </source>
</evidence>
<dbReference type="PANTHER" id="PTHR31415">
    <property type="entry name" value="OS05G0367900 PROTEIN"/>
    <property type="match status" value="1"/>
</dbReference>
<dbReference type="GO" id="GO:0009506">
    <property type="term" value="C:plasmodesma"/>
    <property type="evidence" value="ECO:0007669"/>
    <property type="project" value="TreeGrafter"/>
</dbReference>
<dbReference type="Proteomes" id="UP001054252">
    <property type="component" value="Unassembled WGS sequence"/>
</dbReference>
<keyword evidence="4" id="KW-0812">Transmembrane</keyword>
<dbReference type="GO" id="GO:0005886">
    <property type="term" value="C:plasma membrane"/>
    <property type="evidence" value="ECO:0007669"/>
    <property type="project" value="TreeGrafter"/>
</dbReference>
<dbReference type="PANTHER" id="PTHR31415:SF9">
    <property type="entry name" value="OS05G0367900 PROTEIN"/>
    <property type="match status" value="1"/>
</dbReference>
<organism evidence="5 6">
    <name type="scientific">Rubroshorea leprosula</name>
    <dbReference type="NCBI Taxonomy" id="152421"/>
    <lineage>
        <taxon>Eukaryota</taxon>
        <taxon>Viridiplantae</taxon>
        <taxon>Streptophyta</taxon>
        <taxon>Embryophyta</taxon>
        <taxon>Tracheophyta</taxon>
        <taxon>Spermatophyta</taxon>
        <taxon>Magnoliopsida</taxon>
        <taxon>eudicotyledons</taxon>
        <taxon>Gunneridae</taxon>
        <taxon>Pentapetalae</taxon>
        <taxon>rosids</taxon>
        <taxon>malvids</taxon>
        <taxon>Malvales</taxon>
        <taxon>Dipterocarpaceae</taxon>
        <taxon>Rubroshorea</taxon>
    </lineage>
</organism>
<comment type="subcellular location">
    <subcellularLocation>
        <location evidence="1">Membrane</location>
    </subcellularLocation>
</comment>
<dbReference type="GO" id="GO:0098542">
    <property type="term" value="P:defense response to other organism"/>
    <property type="evidence" value="ECO:0007669"/>
    <property type="project" value="InterPro"/>
</dbReference>
<proteinExistence type="predicted"/>
<dbReference type="EMBL" id="BPVZ01000002">
    <property type="protein sequence ID" value="GKU87852.1"/>
    <property type="molecule type" value="Genomic_DNA"/>
</dbReference>
<evidence type="ECO:0000313" key="5">
    <source>
        <dbReference type="EMBL" id="GKU87852.1"/>
    </source>
</evidence>
<sequence>MAEENPQDPPPQPRPTMTQGKPIPKHMASTPATGNARRTLCSCTTVFLLLAGITVLTIWLIYRPYKPRFNVVGAAIYDLNISSPPFVSTSMQFTILTRNPNKRVSIFYDRLTAYVSNRNQQITLPVDLPPLFQETKSTVALSPVLGGFRVPVSAEVVNGLGMDESYGVVALKVVLIGSLRWKAGAIRTAKYAVYVRCNVMVGLKKGLVGQAPLLDAPPCKVDI</sequence>
<evidence type="ECO:0000256" key="4">
    <source>
        <dbReference type="SAM" id="Phobius"/>
    </source>
</evidence>
<keyword evidence="6" id="KW-1185">Reference proteome</keyword>
<evidence type="ECO:0000313" key="6">
    <source>
        <dbReference type="Proteomes" id="UP001054252"/>
    </source>
</evidence>
<dbReference type="AlphaFoldDB" id="A0AAV5HMW6"/>
<accession>A0AAV5HMW6</accession>
<name>A0AAV5HMW6_9ROSI</name>
<reference evidence="5 6" key="1">
    <citation type="journal article" date="2021" name="Commun. Biol.">
        <title>The genome of Shorea leprosula (Dipterocarpaceae) highlights the ecological relevance of drought in aseasonal tropical rainforests.</title>
        <authorList>
            <person name="Ng K.K.S."/>
            <person name="Kobayashi M.J."/>
            <person name="Fawcett J.A."/>
            <person name="Hatakeyama M."/>
            <person name="Paape T."/>
            <person name="Ng C.H."/>
            <person name="Ang C.C."/>
            <person name="Tnah L.H."/>
            <person name="Lee C.T."/>
            <person name="Nishiyama T."/>
            <person name="Sese J."/>
            <person name="O'Brien M.J."/>
            <person name="Copetti D."/>
            <person name="Mohd Noor M.I."/>
            <person name="Ong R.C."/>
            <person name="Putra M."/>
            <person name="Sireger I.Z."/>
            <person name="Indrioko S."/>
            <person name="Kosugi Y."/>
            <person name="Izuno A."/>
            <person name="Isagi Y."/>
            <person name="Lee S.L."/>
            <person name="Shimizu K.K."/>
        </authorList>
    </citation>
    <scope>NUCLEOTIDE SEQUENCE [LARGE SCALE GENOMIC DNA]</scope>
    <source>
        <strain evidence="5">214</strain>
    </source>
</reference>
<evidence type="ECO:0000256" key="2">
    <source>
        <dbReference type="ARBA" id="ARBA00023136"/>
    </source>
</evidence>
<feature type="transmembrane region" description="Helical" evidence="4">
    <location>
        <begin position="40"/>
        <end position="62"/>
    </location>
</feature>